<comment type="caution">
    <text evidence="1">The sequence shown here is derived from an EMBL/GenBank/DDBJ whole genome shotgun (WGS) entry which is preliminary data.</text>
</comment>
<name>A0A316GUJ3_9SPHI</name>
<proteinExistence type="predicted"/>
<accession>A0A316GUJ3</accession>
<dbReference type="AlphaFoldDB" id="A0A316GUJ3"/>
<sequence length="69" mass="7940">MRCGENTDHRLDDIFVYFKICTQSRPAGEGLRRGYLFLTIPPRILLKNSGVTPMYDAICFWGRWSISVG</sequence>
<gene>
    <name evidence="1" type="ORF">LX99_04951</name>
</gene>
<protein>
    <submittedName>
        <fullName evidence="1">Uncharacterized protein</fullName>
    </submittedName>
</protein>
<reference evidence="1 2" key="1">
    <citation type="submission" date="2018-05" db="EMBL/GenBank/DDBJ databases">
        <title>Genomic Encyclopedia of Archaeal and Bacterial Type Strains, Phase II (KMG-II): from individual species to whole genera.</title>
        <authorList>
            <person name="Goeker M."/>
        </authorList>
    </citation>
    <scope>NUCLEOTIDE SEQUENCE [LARGE SCALE GENOMIC DNA]</scope>
    <source>
        <strain evidence="1 2">DSM 19975</strain>
    </source>
</reference>
<keyword evidence="2" id="KW-1185">Reference proteome</keyword>
<organism evidence="1 2">
    <name type="scientific">Mucilaginibacter oryzae</name>
    <dbReference type="NCBI Taxonomy" id="468058"/>
    <lineage>
        <taxon>Bacteria</taxon>
        <taxon>Pseudomonadati</taxon>
        <taxon>Bacteroidota</taxon>
        <taxon>Sphingobacteriia</taxon>
        <taxon>Sphingobacteriales</taxon>
        <taxon>Sphingobacteriaceae</taxon>
        <taxon>Mucilaginibacter</taxon>
    </lineage>
</organism>
<dbReference type="Proteomes" id="UP000245678">
    <property type="component" value="Unassembled WGS sequence"/>
</dbReference>
<evidence type="ECO:0000313" key="2">
    <source>
        <dbReference type="Proteomes" id="UP000245678"/>
    </source>
</evidence>
<evidence type="ECO:0000313" key="1">
    <source>
        <dbReference type="EMBL" id="PWK67093.1"/>
    </source>
</evidence>
<dbReference type="EMBL" id="QGHA01000019">
    <property type="protein sequence ID" value="PWK67093.1"/>
    <property type="molecule type" value="Genomic_DNA"/>
</dbReference>